<evidence type="ECO:0000256" key="1">
    <source>
        <dbReference type="ARBA" id="ARBA00022729"/>
    </source>
</evidence>
<evidence type="ECO:0000259" key="5">
    <source>
        <dbReference type="PROSITE" id="PS51841"/>
    </source>
</evidence>
<keyword evidence="1 3" id="KW-0732">Signal</keyword>
<evidence type="ECO:0000256" key="3">
    <source>
        <dbReference type="SAM" id="SignalP"/>
    </source>
</evidence>
<feature type="domain" description="LTD" evidence="5">
    <location>
        <begin position="11"/>
        <end position="147"/>
    </location>
</feature>
<feature type="chain" id="PRO_5024387021" evidence="3">
    <location>
        <begin position="20"/>
        <end position="934"/>
    </location>
</feature>
<dbReference type="PANTHER" id="PTHR24273">
    <property type="entry name" value="FI04643P-RELATED"/>
    <property type="match status" value="1"/>
</dbReference>
<dbReference type="InterPro" id="IPR032186">
    <property type="entry name" value="DUF5018"/>
</dbReference>
<feature type="domain" description="HYR" evidence="4">
    <location>
        <begin position="301"/>
        <end position="384"/>
    </location>
</feature>
<dbReference type="OrthoDB" id="5477965at2"/>
<dbReference type="RefSeq" id="WP_138658738.1">
    <property type="nucleotide sequence ID" value="NZ_VATY01000003.1"/>
</dbReference>
<dbReference type="SUPFAM" id="SSF74853">
    <property type="entry name" value="Lamin A/C globular tail domain"/>
    <property type="match status" value="1"/>
</dbReference>
<reference evidence="6 7" key="1">
    <citation type="submission" date="2019-05" db="EMBL/GenBank/DDBJ databases">
        <authorList>
            <person name="Zhang J.-Y."/>
            <person name="Feg X."/>
            <person name="Du Z.-J."/>
        </authorList>
    </citation>
    <scope>NUCLEOTIDE SEQUENCE [LARGE SCALE GENOMIC DNA]</scope>
    <source>
        <strain evidence="6 7">RZ26</strain>
    </source>
</reference>
<feature type="signal peptide" evidence="3">
    <location>
        <begin position="1"/>
        <end position="19"/>
    </location>
</feature>
<accession>A0A5S3PMZ8</accession>
<dbReference type="Pfam" id="PF00932">
    <property type="entry name" value="LTD"/>
    <property type="match status" value="1"/>
</dbReference>
<evidence type="ECO:0000313" key="7">
    <source>
        <dbReference type="Proteomes" id="UP000310314"/>
    </source>
</evidence>
<dbReference type="AlphaFoldDB" id="A0A5S3PMZ8"/>
<proteinExistence type="predicted"/>
<dbReference type="InterPro" id="IPR003410">
    <property type="entry name" value="HYR_dom"/>
</dbReference>
<dbReference type="InterPro" id="IPR001322">
    <property type="entry name" value="Lamin_tail_dom"/>
</dbReference>
<dbReference type="InterPro" id="IPR036415">
    <property type="entry name" value="Lamin_tail_dom_sf"/>
</dbReference>
<dbReference type="Gene3D" id="2.60.40.2340">
    <property type="match status" value="1"/>
</dbReference>
<organism evidence="6 7">
    <name type="scientific">Maribacter algarum</name>
    <name type="common">ex Zhang et al. 2020</name>
    <dbReference type="NCBI Taxonomy" id="2578118"/>
    <lineage>
        <taxon>Bacteria</taxon>
        <taxon>Pseudomonadati</taxon>
        <taxon>Bacteroidota</taxon>
        <taxon>Flavobacteriia</taxon>
        <taxon>Flavobacteriales</taxon>
        <taxon>Flavobacteriaceae</taxon>
        <taxon>Maribacter</taxon>
    </lineage>
</organism>
<dbReference type="PROSITE" id="PS50825">
    <property type="entry name" value="HYR"/>
    <property type="match status" value="2"/>
</dbReference>
<dbReference type="PROSITE" id="PS51841">
    <property type="entry name" value="LTD"/>
    <property type="match status" value="1"/>
</dbReference>
<evidence type="ECO:0000259" key="4">
    <source>
        <dbReference type="PROSITE" id="PS50825"/>
    </source>
</evidence>
<evidence type="ECO:0000256" key="2">
    <source>
        <dbReference type="ARBA" id="ARBA00022737"/>
    </source>
</evidence>
<keyword evidence="7" id="KW-1185">Reference proteome</keyword>
<dbReference type="InterPro" id="IPR026444">
    <property type="entry name" value="Secre_tail"/>
</dbReference>
<dbReference type="Proteomes" id="UP000310314">
    <property type="component" value="Unassembled WGS sequence"/>
</dbReference>
<keyword evidence="2" id="KW-0677">Repeat</keyword>
<dbReference type="Pfam" id="PF02494">
    <property type="entry name" value="HYR"/>
    <property type="match status" value="1"/>
</dbReference>
<name>A0A5S3PMZ8_9FLAO</name>
<comment type="caution">
    <text evidence="6">The sequence shown here is derived from an EMBL/GenBank/DDBJ whole genome shotgun (WGS) entry which is preliminary data.</text>
</comment>
<evidence type="ECO:0000313" key="6">
    <source>
        <dbReference type="EMBL" id="TMM55869.1"/>
    </source>
</evidence>
<feature type="domain" description="HYR" evidence="4">
    <location>
        <begin position="213"/>
        <end position="300"/>
    </location>
</feature>
<dbReference type="PANTHER" id="PTHR24273:SF32">
    <property type="entry name" value="HYALIN"/>
    <property type="match status" value="1"/>
</dbReference>
<dbReference type="EMBL" id="VATY01000003">
    <property type="protein sequence ID" value="TMM55869.1"/>
    <property type="molecule type" value="Genomic_DNA"/>
</dbReference>
<sequence>MKQITFLIFLFGITFASHAQDLRITEIMYNPSNADSAWEWIEVYNAGTELADLTGFVIDDNSGASYSEANIPSGTILSGKSAILFNASVLSESDFRQVWGTVDLIPVIRWSSLNNGGDTIGIWNSFESYSGDNTSQENVIEQVAYAADGEIWPEDDGSASIFLRDLDSDNNIGTNWSLSTVGIATPIFKAYASMVFETNEGEDIGSPGLPGSVDTERPMITCPEALNMVSDVDNCGATFQLPLPTATDNESTQIQFSGIRNDGLELTDLFPVGETIITWTATDETGNVSDSCMQSITVTDEVPPTLICPESIMVSSHDGNPVSIEIEAATAADVCDEEIELSFSRSDDLGLQDPYPVGMTTITWTVTDTSDNFSECEQVITVNSSASNENDITSFSVSEQTGEPVINTENKTVNLKVPFGTELESLIPTLEISTNATVTPETGVARNFSTPVEYTVTAQDGTDEIWTVIVEVLEQEEEEKDNELSVTSFMLVNAETNEDLFLLEEGMMIAIEDLPTVHLDIRANTTENVESVRISLVGAQNTVRTESLLPYALYQDLPIGDYKGNDFIPGNYTVSATPYSGDALQGEAGNFLTLNFEIIGVIGTLEIESFTLINAGTNEDLFTIEEGMVIDINSLPTNHLDIRANTTDDVESVKLSLSGSQFSARTESLEPYALFQDLPIGNYKGNNFSTGSYSVIGVPYSEDSARGSLGSSYRINFELVDSSLQVIDFMLVNADTDEDLFVITEGMVIDINELPTRHLDIRANTSEDVESVRLSLSGALTSARTESLVPYALFQDLPIGDYKGSNFVVGTYTVSAIPYSENSLRGQVGMALSIDFELSNPIVIVVAEKSSSIIISPNPARTETRLSFENSVELKVIEIYDFNGRLLESFNAEGVLNGNSYLVPVSGLHPGNYILRSQDTLGDFYQELLVISRE</sequence>
<gene>
    <name evidence="6" type="ORF">FEE95_14555</name>
</gene>
<protein>
    <submittedName>
        <fullName evidence="6">HYR domain-containing protein</fullName>
    </submittedName>
</protein>
<dbReference type="NCBIfam" id="TIGR04183">
    <property type="entry name" value="Por_Secre_tail"/>
    <property type="match status" value="1"/>
</dbReference>
<dbReference type="Pfam" id="PF16410">
    <property type="entry name" value="DUF5018"/>
    <property type="match status" value="1"/>
</dbReference>